<reference evidence="4" key="2">
    <citation type="submission" date="2025-08" db="UniProtKB">
        <authorList>
            <consortium name="RefSeq"/>
        </authorList>
    </citation>
    <scope>IDENTIFICATION</scope>
    <source>
        <tissue evidence="4">Leaf</tissue>
    </source>
</reference>
<dbReference type="RefSeq" id="XP_009801024.1">
    <property type="nucleotide sequence ID" value="XM_009802722.1"/>
</dbReference>
<feature type="region of interest" description="Disordered" evidence="1">
    <location>
        <begin position="14"/>
        <end position="41"/>
    </location>
</feature>
<evidence type="ECO:0000256" key="1">
    <source>
        <dbReference type="SAM" id="MobiDB-lite"/>
    </source>
</evidence>
<gene>
    <name evidence="4" type="primary">LOC104246830</name>
</gene>
<evidence type="ECO:0000313" key="4">
    <source>
        <dbReference type="RefSeq" id="XP_009801024.1"/>
    </source>
</evidence>
<proteinExistence type="predicted"/>
<keyword evidence="3" id="KW-1185">Reference proteome</keyword>
<dbReference type="Pfam" id="PF03732">
    <property type="entry name" value="Retrotrans_gag"/>
    <property type="match status" value="1"/>
</dbReference>
<dbReference type="InterPro" id="IPR005162">
    <property type="entry name" value="Retrotrans_gag_dom"/>
</dbReference>
<feature type="domain" description="Retrotransposon gag" evidence="2">
    <location>
        <begin position="41"/>
        <end position="96"/>
    </location>
</feature>
<organism evidence="3 4">
    <name type="scientific">Nicotiana sylvestris</name>
    <name type="common">Wood tobacco</name>
    <name type="synonym">South American tobacco</name>
    <dbReference type="NCBI Taxonomy" id="4096"/>
    <lineage>
        <taxon>Eukaryota</taxon>
        <taxon>Viridiplantae</taxon>
        <taxon>Streptophyta</taxon>
        <taxon>Embryophyta</taxon>
        <taxon>Tracheophyta</taxon>
        <taxon>Spermatophyta</taxon>
        <taxon>Magnoliopsida</taxon>
        <taxon>eudicotyledons</taxon>
        <taxon>Gunneridae</taxon>
        <taxon>Pentapetalae</taxon>
        <taxon>asterids</taxon>
        <taxon>lamiids</taxon>
        <taxon>Solanales</taxon>
        <taxon>Solanaceae</taxon>
        <taxon>Nicotianoideae</taxon>
        <taxon>Nicotianeae</taxon>
        <taxon>Nicotiana</taxon>
    </lineage>
</organism>
<feature type="compositionally biased region" description="Polar residues" evidence="1">
    <location>
        <begin position="15"/>
        <end position="31"/>
    </location>
</feature>
<name>A0A1U7YP68_NICSY</name>
<accession>A0A1U7YP68</accession>
<feature type="compositionally biased region" description="Basic and acidic residues" evidence="1">
    <location>
        <begin position="32"/>
        <end position="41"/>
    </location>
</feature>
<dbReference type="AlphaFoldDB" id="A0A1U7YP68"/>
<evidence type="ECO:0000313" key="3">
    <source>
        <dbReference type="Proteomes" id="UP000189701"/>
    </source>
</evidence>
<evidence type="ECO:0000259" key="2">
    <source>
        <dbReference type="Pfam" id="PF03732"/>
    </source>
</evidence>
<sequence>MLSTLAKAGLIPLAPTTSQAGGGAQTPTTRTPEQRAHVDQAPESHRDAWCVEFEQLRQGSMTVSEYAVRFSDLARHAPALVATFSERICRFIEGFNPCIRFSMARELEMDIAYQQVVGIARRLEDMWSPET</sequence>
<dbReference type="Proteomes" id="UP000189701">
    <property type="component" value="Unplaced"/>
</dbReference>
<reference evidence="3" key="1">
    <citation type="journal article" date="2013" name="Genome Biol.">
        <title>Reference genomes and transcriptomes of Nicotiana sylvestris and Nicotiana tomentosiformis.</title>
        <authorList>
            <person name="Sierro N."/>
            <person name="Battey J.N."/>
            <person name="Ouadi S."/>
            <person name="Bovet L."/>
            <person name="Goepfert S."/>
            <person name="Bakaher N."/>
            <person name="Peitsch M.C."/>
            <person name="Ivanov N.V."/>
        </authorList>
    </citation>
    <scope>NUCLEOTIDE SEQUENCE [LARGE SCALE GENOMIC DNA]</scope>
</reference>
<protein>
    <submittedName>
        <fullName evidence="4">Uncharacterized protein LOC104246830</fullName>
    </submittedName>
</protein>